<accession>A8AAS0</accession>
<dbReference type="InterPro" id="IPR021527">
    <property type="entry name" value="DUF2795"/>
</dbReference>
<dbReference type="HOGENOM" id="CLU_1639942_0_0_2"/>
<dbReference type="Proteomes" id="UP000000262">
    <property type="component" value="Chromosome"/>
</dbReference>
<evidence type="ECO:0000313" key="2">
    <source>
        <dbReference type="Proteomes" id="UP000000262"/>
    </source>
</evidence>
<dbReference type="EMBL" id="CP000816">
    <property type="protein sequence ID" value="ABU82022.1"/>
    <property type="molecule type" value="Genomic_DNA"/>
</dbReference>
<evidence type="ECO:0000313" key="1">
    <source>
        <dbReference type="EMBL" id="ABU82022.1"/>
    </source>
</evidence>
<protein>
    <submittedName>
        <fullName evidence="1">Uncharacterized protein</fullName>
    </submittedName>
</protein>
<dbReference type="GeneID" id="5563100"/>
<dbReference type="RefSeq" id="WP_012122986.1">
    <property type="nucleotide sequence ID" value="NC_009776.1"/>
</dbReference>
<reference evidence="1 2" key="1">
    <citation type="journal article" date="2008" name="Genome Biol.">
        <title>A genomic analysis of the archaeal system Ignicoccus hospitalis-Nanoarchaeum equitans.</title>
        <authorList>
            <person name="Podar M."/>
            <person name="Anderson I."/>
            <person name="Makarova K.S."/>
            <person name="Elkins J.G."/>
            <person name="Ivanova N."/>
            <person name="Wall M.A."/>
            <person name="Lykidis A."/>
            <person name="Mavromatis K."/>
            <person name="Sun H."/>
            <person name="Hudson M.E."/>
            <person name="Chen W."/>
            <person name="Deciu C."/>
            <person name="Hutchison D."/>
            <person name="Eads J.R."/>
            <person name="Anderson A."/>
            <person name="Fernandes F."/>
            <person name="Szeto E."/>
            <person name="Lapidus A."/>
            <person name="Kyrpides N.C."/>
            <person name="Saier M.H.Jr."/>
            <person name="Richardson P.M."/>
            <person name="Rachel R."/>
            <person name="Huber H."/>
            <person name="Eisen J.A."/>
            <person name="Koonin E.V."/>
            <person name="Keller M."/>
            <person name="Stetter K.O."/>
        </authorList>
    </citation>
    <scope>NUCLEOTIDE SEQUENCE [LARGE SCALE GENOMIC DNA]</scope>
    <source>
        <strain evidence="2">KIN4/I / DSM 18386 / JCM 14125</strain>
    </source>
</reference>
<dbReference type="OrthoDB" id="26894at2157"/>
<organism evidence="1 2">
    <name type="scientific">Ignicoccus hospitalis (strain KIN4/I / DSM 18386 / JCM 14125)</name>
    <dbReference type="NCBI Taxonomy" id="453591"/>
    <lineage>
        <taxon>Archaea</taxon>
        <taxon>Thermoproteota</taxon>
        <taxon>Thermoprotei</taxon>
        <taxon>Desulfurococcales</taxon>
        <taxon>Desulfurococcaceae</taxon>
        <taxon>Ignicoccus</taxon>
    </lineage>
</organism>
<name>A8AAS0_IGNH4</name>
<dbReference type="Pfam" id="PF11387">
    <property type="entry name" value="DUF2795"/>
    <property type="match status" value="2"/>
</dbReference>
<dbReference type="AlphaFoldDB" id="A8AAS0"/>
<dbReference type="KEGG" id="iho:Igni_0840"/>
<proteinExistence type="predicted"/>
<dbReference type="eggNOG" id="arCOG07764">
    <property type="taxonomic scope" value="Archaea"/>
</dbReference>
<gene>
    <name evidence="1" type="ordered locus">Igni_0840</name>
</gene>
<keyword evidence="2" id="KW-1185">Reference proteome</keyword>
<dbReference type="STRING" id="453591.Igni_0840"/>
<sequence>MPARGISWAAEVLRRLKGVDFPVTKEQLKERLKGMYWRGIPIEELLDKIEKDTFETPAEVLHYLAEAARKVEEEKGLVTHRGISWAALVLKKLKGVDFPVTKEQLKERLKGVTWRGIPIEVILDHIEKDTFETPAELLHEIAVTAKKLEEMGYAREEVELPQA</sequence>